<dbReference type="PANTHER" id="PTHR45695">
    <property type="entry name" value="LEUCOKININ RECEPTOR-RELATED"/>
    <property type="match status" value="1"/>
</dbReference>
<dbReference type="GO" id="GO:0005886">
    <property type="term" value="C:plasma membrane"/>
    <property type="evidence" value="ECO:0007669"/>
    <property type="project" value="TreeGrafter"/>
</dbReference>
<keyword evidence="11" id="KW-1185">Reference proteome</keyword>
<evidence type="ECO:0000256" key="8">
    <source>
        <dbReference type="SAM" id="MobiDB-lite"/>
    </source>
</evidence>
<keyword evidence="3 9" id="KW-1133">Transmembrane helix</keyword>
<reference evidence="12" key="1">
    <citation type="submission" date="2025-08" db="UniProtKB">
        <authorList>
            <consortium name="RefSeq"/>
        </authorList>
    </citation>
    <scope>IDENTIFICATION</scope>
    <source>
        <tissue evidence="12">Tentacle</tissue>
    </source>
</reference>
<evidence type="ECO:0000256" key="9">
    <source>
        <dbReference type="SAM" id="Phobius"/>
    </source>
</evidence>
<evidence type="ECO:0000313" key="11">
    <source>
        <dbReference type="Proteomes" id="UP000515163"/>
    </source>
</evidence>
<dbReference type="InterPro" id="IPR000276">
    <property type="entry name" value="GPCR_Rhodpsn"/>
</dbReference>
<feature type="transmembrane region" description="Helical" evidence="9">
    <location>
        <begin position="193"/>
        <end position="214"/>
    </location>
</feature>
<dbReference type="Gene3D" id="1.20.1070.10">
    <property type="entry name" value="Rhodopsin 7-helix transmembrane proteins"/>
    <property type="match status" value="1"/>
</dbReference>
<feature type="transmembrane region" description="Helical" evidence="9">
    <location>
        <begin position="248"/>
        <end position="272"/>
    </location>
</feature>
<dbReference type="AlphaFoldDB" id="A0A6P8ILE8"/>
<keyword evidence="7" id="KW-0807">Transducer</keyword>
<keyword evidence="6" id="KW-0675">Receptor</keyword>
<dbReference type="Pfam" id="PF00001">
    <property type="entry name" value="7tm_1"/>
    <property type="match status" value="1"/>
</dbReference>
<evidence type="ECO:0000256" key="1">
    <source>
        <dbReference type="ARBA" id="ARBA00004141"/>
    </source>
</evidence>
<feature type="domain" description="G-protein coupled receptors family 1 profile" evidence="10">
    <location>
        <begin position="49"/>
        <end position="298"/>
    </location>
</feature>
<evidence type="ECO:0000259" key="10">
    <source>
        <dbReference type="PROSITE" id="PS50262"/>
    </source>
</evidence>
<dbReference type="CDD" id="cd00637">
    <property type="entry name" value="7tm_classA_rhodopsin-like"/>
    <property type="match status" value="1"/>
</dbReference>
<dbReference type="OrthoDB" id="9046662at2759"/>
<keyword evidence="2 9" id="KW-0812">Transmembrane</keyword>
<proteinExistence type="predicted"/>
<feature type="transmembrane region" description="Helical" evidence="9">
    <location>
        <begin position="108"/>
        <end position="129"/>
    </location>
</feature>
<evidence type="ECO:0000256" key="4">
    <source>
        <dbReference type="ARBA" id="ARBA00023040"/>
    </source>
</evidence>
<sequence>MDGQMWNSSYNSSLNGFMANATTKYTETLPVKVVKLICYTLVFVIGVFGNAMVFRMVLRRRKLQTVSNYLICNLAAADIAVLTVNLPFRLAYQENSYIWPFGAFLCKIIPMLTYLFITASSATLVVMSLDQHRAVLHPLKKRLTITQTKIVMVLVWFISALITLPLNFSLTVIDQRGHPVCTDVWPSLNFEQVYFVLLFILQFLLPMSIITTSYTHVCIKLNSTNAEDTALIQSLVQRERRNKKVIKMLIVIVAVNALCTLPYHVTWLVSVFGHPHSLAKKFCVLLVIATSAAHPIIYGTLNQDFARGFRSYLRCMREQTLAYRETVRKISGTRQNSVILPCKNSVSNSTPSPSQGLDKNKDKGFSITGRMDAEKLVVFEFETCL</sequence>
<dbReference type="FunCoup" id="A0A6P8ILE8">
    <property type="interactions" value="904"/>
</dbReference>
<evidence type="ECO:0000256" key="6">
    <source>
        <dbReference type="ARBA" id="ARBA00023170"/>
    </source>
</evidence>
<feature type="transmembrane region" description="Helical" evidence="9">
    <location>
        <begin position="66"/>
        <end position="88"/>
    </location>
</feature>
<dbReference type="PROSITE" id="PS50262">
    <property type="entry name" value="G_PROTEIN_RECEP_F1_2"/>
    <property type="match status" value="1"/>
</dbReference>
<dbReference type="Proteomes" id="UP000515163">
    <property type="component" value="Unplaced"/>
</dbReference>
<evidence type="ECO:0000256" key="5">
    <source>
        <dbReference type="ARBA" id="ARBA00023136"/>
    </source>
</evidence>
<protein>
    <submittedName>
        <fullName evidence="12">Neuropeptide Y receptor type 2-like</fullName>
    </submittedName>
</protein>
<dbReference type="InParanoid" id="A0A6P8ILE8"/>
<feature type="transmembrane region" description="Helical" evidence="9">
    <location>
        <begin position="33"/>
        <end position="54"/>
    </location>
</feature>
<comment type="subcellular location">
    <subcellularLocation>
        <location evidence="1">Membrane</location>
        <topology evidence="1">Multi-pass membrane protein</topology>
    </subcellularLocation>
</comment>
<evidence type="ECO:0000256" key="7">
    <source>
        <dbReference type="ARBA" id="ARBA00023224"/>
    </source>
</evidence>
<dbReference type="GeneID" id="116302344"/>
<dbReference type="SMART" id="SM01381">
    <property type="entry name" value="7TM_GPCR_Srsx"/>
    <property type="match status" value="1"/>
</dbReference>
<dbReference type="InterPro" id="IPR017452">
    <property type="entry name" value="GPCR_Rhodpsn_7TM"/>
</dbReference>
<name>A0A6P8ILE8_ACTTE</name>
<keyword evidence="5 9" id="KW-0472">Membrane</keyword>
<keyword evidence="4" id="KW-0297">G-protein coupled receptor</keyword>
<dbReference type="GO" id="GO:0004930">
    <property type="term" value="F:G protein-coupled receptor activity"/>
    <property type="evidence" value="ECO:0007669"/>
    <property type="project" value="UniProtKB-KW"/>
</dbReference>
<evidence type="ECO:0000256" key="3">
    <source>
        <dbReference type="ARBA" id="ARBA00022989"/>
    </source>
</evidence>
<evidence type="ECO:0000256" key="2">
    <source>
        <dbReference type="ARBA" id="ARBA00022692"/>
    </source>
</evidence>
<accession>A0A6P8ILE8</accession>
<feature type="transmembrane region" description="Helical" evidence="9">
    <location>
        <begin position="278"/>
        <end position="301"/>
    </location>
</feature>
<dbReference type="PANTHER" id="PTHR45695:SF9">
    <property type="entry name" value="LEUCOKININ RECEPTOR"/>
    <property type="match status" value="1"/>
</dbReference>
<dbReference type="KEGG" id="aten:116302344"/>
<feature type="transmembrane region" description="Helical" evidence="9">
    <location>
        <begin position="150"/>
        <end position="173"/>
    </location>
</feature>
<dbReference type="RefSeq" id="XP_031567485.1">
    <property type="nucleotide sequence ID" value="XM_031711625.1"/>
</dbReference>
<feature type="compositionally biased region" description="Polar residues" evidence="8">
    <location>
        <begin position="343"/>
        <end position="357"/>
    </location>
</feature>
<feature type="region of interest" description="Disordered" evidence="8">
    <location>
        <begin position="343"/>
        <end position="362"/>
    </location>
</feature>
<organism evidence="11 12">
    <name type="scientific">Actinia tenebrosa</name>
    <name type="common">Australian red waratah sea anemone</name>
    <dbReference type="NCBI Taxonomy" id="6105"/>
    <lineage>
        <taxon>Eukaryota</taxon>
        <taxon>Metazoa</taxon>
        <taxon>Cnidaria</taxon>
        <taxon>Anthozoa</taxon>
        <taxon>Hexacorallia</taxon>
        <taxon>Actiniaria</taxon>
        <taxon>Actiniidae</taxon>
        <taxon>Actinia</taxon>
    </lineage>
</organism>
<dbReference type="PRINTS" id="PR00237">
    <property type="entry name" value="GPCRRHODOPSN"/>
</dbReference>
<evidence type="ECO:0000313" key="12">
    <source>
        <dbReference type="RefSeq" id="XP_031567485.1"/>
    </source>
</evidence>
<dbReference type="SUPFAM" id="SSF81321">
    <property type="entry name" value="Family A G protein-coupled receptor-like"/>
    <property type="match status" value="1"/>
</dbReference>
<gene>
    <name evidence="12" type="primary">LOC116302344</name>
</gene>